<evidence type="ECO:0000256" key="5">
    <source>
        <dbReference type="ARBA" id="ARBA00022989"/>
    </source>
</evidence>
<dbReference type="InterPro" id="IPR020846">
    <property type="entry name" value="MFS_dom"/>
</dbReference>
<dbReference type="Proteomes" id="UP001597120">
    <property type="component" value="Unassembled WGS sequence"/>
</dbReference>
<dbReference type="PANTHER" id="PTHR43266">
    <property type="entry name" value="MACROLIDE-EFFLUX PROTEIN"/>
    <property type="match status" value="1"/>
</dbReference>
<feature type="transmembrane region" description="Helical" evidence="7">
    <location>
        <begin position="307"/>
        <end position="332"/>
    </location>
</feature>
<evidence type="ECO:0000256" key="3">
    <source>
        <dbReference type="ARBA" id="ARBA00022475"/>
    </source>
</evidence>
<reference evidence="10" key="1">
    <citation type="journal article" date="2019" name="Int. J. Syst. Evol. Microbiol.">
        <title>The Global Catalogue of Microorganisms (GCM) 10K type strain sequencing project: providing services to taxonomists for standard genome sequencing and annotation.</title>
        <authorList>
            <consortium name="The Broad Institute Genomics Platform"/>
            <consortium name="The Broad Institute Genome Sequencing Center for Infectious Disease"/>
            <person name="Wu L."/>
            <person name="Ma J."/>
        </authorList>
    </citation>
    <scope>NUCLEOTIDE SEQUENCE [LARGE SCALE GENOMIC DNA]</scope>
    <source>
        <strain evidence="10">CCUG 57263</strain>
    </source>
</reference>
<dbReference type="SUPFAM" id="SSF103473">
    <property type="entry name" value="MFS general substrate transporter"/>
    <property type="match status" value="1"/>
</dbReference>
<dbReference type="PANTHER" id="PTHR43266:SF7">
    <property type="entry name" value="TRANSPORTER, PUTATIVE-RELATED"/>
    <property type="match status" value="1"/>
</dbReference>
<feature type="transmembrane region" description="Helical" evidence="7">
    <location>
        <begin position="376"/>
        <end position="395"/>
    </location>
</feature>
<organism evidence="9 10">
    <name type="scientific">Paenibacillus residui</name>
    <dbReference type="NCBI Taxonomy" id="629724"/>
    <lineage>
        <taxon>Bacteria</taxon>
        <taxon>Bacillati</taxon>
        <taxon>Bacillota</taxon>
        <taxon>Bacilli</taxon>
        <taxon>Bacillales</taxon>
        <taxon>Paenibacillaceae</taxon>
        <taxon>Paenibacillus</taxon>
    </lineage>
</organism>
<dbReference type="InterPro" id="IPR011701">
    <property type="entry name" value="MFS"/>
</dbReference>
<feature type="domain" description="Major facilitator superfamily (MFS) profile" evidence="8">
    <location>
        <begin position="1"/>
        <end position="190"/>
    </location>
</feature>
<name>A0ABW3D9Q4_9BACL</name>
<feature type="transmembrane region" description="Helical" evidence="7">
    <location>
        <begin position="83"/>
        <end position="100"/>
    </location>
</feature>
<feature type="transmembrane region" description="Helical" evidence="7">
    <location>
        <begin position="50"/>
        <end position="71"/>
    </location>
</feature>
<feature type="transmembrane region" description="Helical" evidence="7">
    <location>
        <begin position="216"/>
        <end position="238"/>
    </location>
</feature>
<feature type="transmembrane region" description="Helical" evidence="7">
    <location>
        <begin position="281"/>
        <end position="301"/>
    </location>
</feature>
<protein>
    <submittedName>
        <fullName evidence="9">MFS transporter</fullName>
    </submittedName>
</protein>
<sequence>MSVWKLLSGHHVFRRYLTALLIWDLTKWILAAVIPLFLNDRYGIGKEFVSGMVMELLPGIVLGPIVGVWIDRWGAKRMTTLDVLSYSLLIAILPFTQQLWHVQFALLAIGISQTIGSPASLTLRASVIPKGEEIQGNSLVLGIDRLSKIVGPLLGSLMIIILDYTKVMLICSVMGLLSFVLFSMVHVPERRKTQNSTHQGTGFNREMLRLLFKDRLILGLVITALGYSLTLGILKLYLLTTAGSYGNVELYWGLLLAAQGLGALVGAIGCHTVISRCRNRFSITAIYMVFGLGEAVLLAGLSLPFGLVWSLFILIVAAIFEIMATIIYFSILQSRIDLGMQGRFNSITLPMQDASYMAGFSLFGLLNGAMAANGLLWFGLSIILLCHLPFMAAFFKHKEDAGGGLPEPNSNSGGSRQAES</sequence>
<comment type="caution">
    <text evidence="9">The sequence shown here is derived from an EMBL/GenBank/DDBJ whole genome shotgun (WGS) entry which is preliminary data.</text>
</comment>
<keyword evidence="2" id="KW-0813">Transport</keyword>
<accession>A0ABW3D9Q4</accession>
<proteinExistence type="predicted"/>
<evidence type="ECO:0000256" key="4">
    <source>
        <dbReference type="ARBA" id="ARBA00022692"/>
    </source>
</evidence>
<evidence type="ECO:0000256" key="2">
    <source>
        <dbReference type="ARBA" id="ARBA00022448"/>
    </source>
</evidence>
<dbReference type="CDD" id="cd06173">
    <property type="entry name" value="MFS_MefA_like"/>
    <property type="match status" value="1"/>
</dbReference>
<dbReference type="PROSITE" id="PS50850">
    <property type="entry name" value="MFS"/>
    <property type="match status" value="1"/>
</dbReference>
<keyword evidence="3" id="KW-1003">Cell membrane</keyword>
<dbReference type="Gene3D" id="1.20.1250.20">
    <property type="entry name" value="MFS general substrate transporter like domains"/>
    <property type="match status" value="1"/>
</dbReference>
<keyword evidence="4 7" id="KW-0812">Transmembrane</keyword>
<evidence type="ECO:0000259" key="8">
    <source>
        <dbReference type="PROSITE" id="PS50850"/>
    </source>
</evidence>
<dbReference type="RefSeq" id="WP_186328162.1">
    <property type="nucleotide sequence ID" value="NZ_JBHTIU010000027.1"/>
</dbReference>
<keyword evidence="5 7" id="KW-1133">Transmembrane helix</keyword>
<feature type="transmembrane region" description="Helical" evidence="7">
    <location>
        <begin position="20"/>
        <end position="38"/>
    </location>
</feature>
<gene>
    <name evidence="9" type="ORF">ACFQ03_07465</name>
</gene>
<evidence type="ECO:0000256" key="6">
    <source>
        <dbReference type="ARBA" id="ARBA00023136"/>
    </source>
</evidence>
<evidence type="ECO:0000256" key="7">
    <source>
        <dbReference type="SAM" id="Phobius"/>
    </source>
</evidence>
<dbReference type="InterPro" id="IPR036259">
    <property type="entry name" value="MFS_trans_sf"/>
</dbReference>
<evidence type="ECO:0000313" key="9">
    <source>
        <dbReference type="EMBL" id="MFD0868984.1"/>
    </source>
</evidence>
<keyword evidence="10" id="KW-1185">Reference proteome</keyword>
<evidence type="ECO:0000313" key="10">
    <source>
        <dbReference type="Proteomes" id="UP001597120"/>
    </source>
</evidence>
<evidence type="ECO:0000256" key="1">
    <source>
        <dbReference type="ARBA" id="ARBA00004651"/>
    </source>
</evidence>
<dbReference type="EMBL" id="JBHTIU010000027">
    <property type="protein sequence ID" value="MFD0868984.1"/>
    <property type="molecule type" value="Genomic_DNA"/>
</dbReference>
<dbReference type="Pfam" id="PF07690">
    <property type="entry name" value="MFS_1"/>
    <property type="match status" value="1"/>
</dbReference>
<comment type="subcellular location">
    <subcellularLocation>
        <location evidence="1">Cell membrane</location>
        <topology evidence="1">Multi-pass membrane protein</topology>
    </subcellularLocation>
</comment>
<feature type="transmembrane region" description="Helical" evidence="7">
    <location>
        <begin position="250"/>
        <end position="274"/>
    </location>
</feature>
<feature type="transmembrane region" description="Helical" evidence="7">
    <location>
        <begin position="167"/>
        <end position="187"/>
    </location>
</feature>
<keyword evidence="6 7" id="KW-0472">Membrane</keyword>